<reference evidence="3" key="2">
    <citation type="submission" date="2023-05" db="EMBL/GenBank/DDBJ databases">
        <authorList>
            <person name="Schelkunov M.I."/>
        </authorList>
    </citation>
    <scope>NUCLEOTIDE SEQUENCE</scope>
    <source>
        <strain evidence="3">Hsosn_3</strain>
        <tissue evidence="3">Leaf</tissue>
    </source>
</reference>
<feature type="compositionally biased region" description="Low complexity" evidence="1">
    <location>
        <begin position="1"/>
        <end position="22"/>
    </location>
</feature>
<evidence type="ECO:0000313" key="4">
    <source>
        <dbReference type="Proteomes" id="UP001237642"/>
    </source>
</evidence>
<accession>A0AAD8MBW0</accession>
<evidence type="ECO:0000259" key="2">
    <source>
        <dbReference type="SMART" id="SM00256"/>
    </source>
</evidence>
<evidence type="ECO:0000313" key="3">
    <source>
        <dbReference type="EMBL" id="KAK1366513.1"/>
    </source>
</evidence>
<dbReference type="PANTHER" id="PTHR31672">
    <property type="entry name" value="BNACNNG10540D PROTEIN"/>
    <property type="match status" value="1"/>
</dbReference>
<evidence type="ECO:0000256" key="1">
    <source>
        <dbReference type="SAM" id="MobiDB-lite"/>
    </source>
</evidence>
<dbReference type="InterPro" id="IPR017451">
    <property type="entry name" value="F-box-assoc_interact_dom"/>
</dbReference>
<dbReference type="EMBL" id="JAUIZM010000009">
    <property type="protein sequence ID" value="KAK1366513.1"/>
    <property type="molecule type" value="Genomic_DNA"/>
</dbReference>
<organism evidence="3 4">
    <name type="scientific">Heracleum sosnowskyi</name>
    <dbReference type="NCBI Taxonomy" id="360622"/>
    <lineage>
        <taxon>Eukaryota</taxon>
        <taxon>Viridiplantae</taxon>
        <taxon>Streptophyta</taxon>
        <taxon>Embryophyta</taxon>
        <taxon>Tracheophyta</taxon>
        <taxon>Spermatophyta</taxon>
        <taxon>Magnoliopsida</taxon>
        <taxon>eudicotyledons</taxon>
        <taxon>Gunneridae</taxon>
        <taxon>Pentapetalae</taxon>
        <taxon>asterids</taxon>
        <taxon>campanulids</taxon>
        <taxon>Apiales</taxon>
        <taxon>Apiaceae</taxon>
        <taxon>Apioideae</taxon>
        <taxon>apioid superclade</taxon>
        <taxon>Tordylieae</taxon>
        <taxon>Tordyliinae</taxon>
        <taxon>Heracleum</taxon>
    </lineage>
</organism>
<dbReference type="NCBIfam" id="TIGR01640">
    <property type="entry name" value="F_box_assoc_1"/>
    <property type="match status" value="1"/>
</dbReference>
<dbReference type="AlphaFoldDB" id="A0AAD8MBW0"/>
<sequence>MSTIPSQSNSTASSAAQTSGHSKLNGTSHCPIESIFEILLRLPIKPLLRCRCVCKSWCSLIDSKKFVDKHLQRNTECSPDSEIVFRAHSEVCLWQNDIDILLWNPATRKVRVLPTPTNVPIPFMLMGSDAVGFGYDHLNDDYKVVRFVDSQIQGIMVTVYSLKRNSWTRAETITNRIRLRMNFGFFNNGALYWLATKDTHIIVAFDLGVERHRELPLPDGVDKTDGHPMGLIVFDRCLCLIDQYRGSRMDIWMKNDNGMENSWSKVICSGETRHTRIF</sequence>
<dbReference type="Gene3D" id="1.20.1280.50">
    <property type="match status" value="1"/>
</dbReference>
<dbReference type="SUPFAM" id="SSF81383">
    <property type="entry name" value="F-box domain"/>
    <property type="match status" value="1"/>
</dbReference>
<keyword evidence="4" id="KW-1185">Reference proteome</keyword>
<dbReference type="InterPro" id="IPR001810">
    <property type="entry name" value="F-box_dom"/>
</dbReference>
<dbReference type="Pfam" id="PF00646">
    <property type="entry name" value="F-box"/>
    <property type="match status" value="1"/>
</dbReference>
<comment type="caution">
    <text evidence="3">The sequence shown here is derived from an EMBL/GenBank/DDBJ whole genome shotgun (WGS) entry which is preliminary data.</text>
</comment>
<dbReference type="PANTHER" id="PTHR31672:SF13">
    <property type="entry name" value="F-BOX PROTEIN CPR30-LIKE"/>
    <property type="match status" value="1"/>
</dbReference>
<protein>
    <recommendedName>
        <fullName evidence="2">F-box domain-containing protein</fullName>
    </recommendedName>
</protein>
<dbReference type="CDD" id="cd22157">
    <property type="entry name" value="F-box_AtFBW1-like"/>
    <property type="match status" value="1"/>
</dbReference>
<dbReference type="SMART" id="SM00256">
    <property type="entry name" value="FBOX"/>
    <property type="match status" value="1"/>
</dbReference>
<reference evidence="3" key="1">
    <citation type="submission" date="2023-02" db="EMBL/GenBank/DDBJ databases">
        <title>Genome of toxic invasive species Heracleum sosnowskyi carries increased number of genes despite the absence of recent whole-genome duplications.</title>
        <authorList>
            <person name="Schelkunov M."/>
            <person name="Shtratnikova V."/>
            <person name="Makarenko M."/>
            <person name="Klepikova A."/>
            <person name="Omelchenko D."/>
            <person name="Novikova G."/>
            <person name="Obukhova E."/>
            <person name="Bogdanov V."/>
            <person name="Penin A."/>
            <person name="Logacheva M."/>
        </authorList>
    </citation>
    <scope>NUCLEOTIDE SEQUENCE</scope>
    <source>
        <strain evidence="3">Hsosn_3</strain>
        <tissue evidence="3">Leaf</tissue>
    </source>
</reference>
<dbReference type="Pfam" id="PF07734">
    <property type="entry name" value="FBA_1"/>
    <property type="match status" value="1"/>
</dbReference>
<gene>
    <name evidence="3" type="ORF">POM88_042074</name>
</gene>
<dbReference type="InterPro" id="IPR050796">
    <property type="entry name" value="SCF_F-box_component"/>
</dbReference>
<proteinExistence type="predicted"/>
<dbReference type="Proteomes" id="UP001237642">
    <property type="component" value="Unassembled WGS sequence"/>
</dbReference>
<feature type="region of interest" description="Disordered" evidence="1">
    <location>
        <begin position="1"/>
        <end position="25"/>
    </location>
</feature>
<feature type="domain" description="F-box" evidence="2">
    <location>
        <begin position="30"/>
        <end position="70"/>
    </location>
</feature>
<dbReference type="InterPro" id="IPR036047">
    <property type="entry name" value="F-box-like_dom_sf"/>
</dbReference>
<dbReference type="InterPro" id="IPR006527">
    <property type="entry name" value="F-box-assoc_dom_typ1"/>
</dbReference>
<name>A0AAD8MBW0_9APIA</name>